<dbReference type="EMBL" id="JAPMLT010000013">
    <property type="protein sequence ID" value="MCX7571811.1"/>
    <property type="molecule type" value="Genomic_DNA"/>
</dbReference>
<keyword evidence="4" id="KW-1185">Reference proteome</keyword>
<evidence type="ECO:0000256" key="1">
    <source>
        <dbReference type="ARBA" id="ARBA00006484"/>
    </source>
</evidence>
<keyword evidence="2" id="KW-0560">Oxidoreductase</keyword>
<comment type="caution">
    <text evidence="3">The sequence shown here is derived from an EMBL/GenBank/DDBJ whole genome shotgun (WGS) entry which is preliminary data.</text>
</comment>
<dbReference type="PRINTS" id="PR00081">
    <property type="entry name" value="GDHRDH"/>
</dbReference>
<dbReference type="Gene3D" id="3.40.50.720">
    <property type="entry name" value="NAD(P)-binding Rossmann-like Domain"/>
    <property type="match status" value="1"/>
</dbReference>
<proteinExistence type="inferred from homology"/>
<dbReference type="Proteomes" id="UP001208017">
    <property type="component" value="Unassembled WGS sequence"/>
</dbReference>
<dbReference type="PANTHER" id="PTHR43180">
    <property type="entry name" value="3-OXOACYL-(ACYL-CARRIER-PROTEIN) REDUCTASE (AFU_ORTHOLOGUE AFUA_6G11210)"/>
    <property type="match status" value="1"/>
</dbReference>
<dbReference type="SUPFAM" id="SSF51735">
    <property type="entry name" value="NAD(P)-binding Rossmann-fold domains"/>
    <property type="match status" value="1"/>
</dbReference>
<gene>
    <name evidence="3" type="ORF">OS242_17850</name>
</gene>
<organism evidence="3 4">
    <name type="scientific">Tumebacillus lacus</name>
    <dbReference type="NCBI Taxonomy" id="2995335"/>
    <lineage>
        <taxon>Bacteria</taxon>
        <taxon>Bacillati</taxon>
        <taxon>Bacillota</taxon>
        <taxon>Bacilli</taxon>
        <taxon>Bacillales</taxon>
        <taxon>Alicyclobacillaceae</taxon>
        <taxon>Tumebacillus</taxon>
    </lineage>
</organism>
<evidence type="ECO:0000256" key="2">
    <source>
        <dbReference type="ARBA" id="ARBA00023002"/>
    </source>
</evidence>
<evidence type="ECO:0000313" key="3">
    <source>
        <dbReference type="EMBL" id="MCX7571811.1"/>
    </source>
</evidence>
<dbReference type="InterPro" id="IPR036291">
    <property type="entry name" value="NAD(P)-bd_dom_sf"/>
</dbReference>
<dbReference type="RefSeq" id="WP_267153062.1">
    <property type="nucleotide sequence ID" value="NZ_JAPMLT010000013.1"/>
</dbReference>
<comment type="similarity">
    <text evidence="1">Belongs to the short-chain dehydrogenases/reductases (SDR) family.</text>
</comment>
<evidence type="ECO:0000313" key="4">
    <source>
        <dbReference type="Proteomes" id="UP001208017"/>
    </source>
</evidence>
<dbReference type="CDD" id="cd05233">
    <property type="entry name" value="SDR_c"/>
    <property type="match status" value="1"/>
</dbReference>
<dbReference type="InterPro" id="IPR002347">
    <property type="entry name" value="SDR_fam"/>
</dbReference>
<accession>A0ABT3X5W1</accession>
<sequence>MNLQGTVAVITGGGSGIGRATALKFAREGARVVIAEYNEDTGRETVNLIEAAGGEATFVRTDVSDFAQVETAVNVAVDTYGRLDVMFNNAGIGHFAPLLDHEPKDYECVVQVNQHGVYYGILAAGRKMRDLQIKGTIINTASVYSYLASPGVFSYHAAKGAVKMMTQSAALELAPYGIRVVAVAPGGVNTPIIQGYKDMGLEENMKRHHMRRHLLEPEQVANVVAFLASSDADGINGSVVMVDDGLAAFKG</sequence>
<name>A0ABT3X5W1_9BACL</name>
<dbReference type="PANTHER" id="PTHR43180:SF66">
    <property type="entry name" value="SHORT-CHAIN DEHYDROGENASE_REDUCTASE FAMILY PROTEIN"/>
    <property type="match status" value="1"/>
</dbReference>
<reference evidence="3 4" key="1">
    <citation type="submission" date="2022-11" db="EMBL/GenBank/DDBJ databases">
        <title>Study of microbial diversity in lake waters.</title>
        <authorList>
            <person name="Zhang J."/>
        </authorList>
    </citation>
    <scope>NUCLEOTIDE SEQUENCE [LARGE SCALE GENOMIC DNA]</scope>
    <source>
        <strain evidence="3 4">DT12</strain>
    </source>
</reference>
<protein>
    <submittedName>
        <fullName evidence="3">SDR family NAD(P)-dependent oxidoreductase</fullName>
    </submittedName>
</protein>
<dbReference type="Pfam" id="PF13561">
    <property type="entry name" value="adh_short_C2"/>
    <property type="match status" value="1"/>
</dbReference>
<dbReference type="PRINTS" id="PR00080">
    <property type="entry name" value="SDRFAMILY"/>
</dbReference>